<dbReference type="Pfam" id="PF01494">
    <property type="entry name" value="FAD_binding_3"/>
    <property type="match status" value="1"/>
</dbReference>
<evidence type="ECO:0000256" key="1">
    <source>
        <dbReference type="ARBA" id="ARBA00001974"/>
    </source>
</evidence>
<dbReference type="Gene3D" id="3.50.50.60">
    <property type="entry name" value="FAD/NAD(P)-binding domain"/>
    <property type="match status" value="1"/>
</dbReference>
<dbReference type="GO" id="GO:0071949">
    <property type="term" value="F:FAD binding"/>
    <property type="evidence" value="ECO:0007669"/>
    <property type="project" value="InterPro"/>
</dbReference>
<protein>
    <recommendedName>
        <fullName evidence="5">FAD-binding domain-containing protein</fullName>
    </recommendedName>
</protein>
<gene>
    <name evidence="6" type="ORF">PsYK624_123750</name>
</gene>
<dbReference type="Proteomes" id="UP000703269">
    <property type="component" value="Unassembled WGS sequence"/>
</dbReference>
<dbReference type="AlphaFoldDB" id="A0A9P3GJ90"/>
<feature type="domain" description="FAD-binding" evidence="5">
    <location>
        <begin position="9"/>
        <end position="83"/>
    </location>
</feature>
<dbReference type="SUPFAM" id="SSF51905">
    <property type="entry name" value="FAD/NAD(P)-binding domain"/>
    <property type="match status" value="1"/>
</dbReference>
<reference evidence="6 7" key="1">
    <citation type="submission" date="2021-08" db="EMBL/GenBank/DDBJ databases">
        <title>Draft Genome Sequence of Phanerochaete sordida strain YK-624.</title>
        <authorList>
            <person name="Mori T."/>
            <person name="Dohra H."/>
            <person name="Suzuki T."/>
            <person name="Kawagishi H."/>
            <person name="Hirai H."/>
        </authorList>
    </citation>
    <scope>NUCLEOTIDE SEQUENCE [LARGE SCALE GENOMIC DNA]</scope>
    <source>
        <strain evidence="6 7">YK-624</strain>
    </source>
</reference>
<comment type="cofactor">
    <cofactor evidence="1">
        <name>FAD</name>
        <dbReference type="ChEBI" id="CHEBI:57692"/>
    </cofactor>
</comment>
<dbReference type="PANTHER" id="PTHR43004:SF19">
    <property type="entry name" value="BINDING MONOOXYGENASE, PUTATIVE (JCVI)-RELATED"/>
    <property type="match status" value="1"/>
</dbReference>
<evidence type="ECO:0000313" key="7">
    <source>
        <dbReference type="Proteomes" id="UP000703269"/>
    </source>
</evidence>
<comment type="caution">
    <text evidence="6">The sequence shown here is derived from an EMBL/GenBank/DDBJ whole genome shotgun (WGS) entry which is preliminary data.</text>
</comment>
<dbReference type="InterPro" id="IPR036188">
    <property type="entry name" value="FAD/NAD-bd_sf"/>
</dbReference>
<keyword evidence="3" id="KW-0274">FAD</keyword>
<dbReference type="InterPro" id="IPR050641">
    <property type="entry name" value="RIFMO-like"/>
</dbReference>
<evidence type="ECO:0000259" key="5">
    <source>
        <dbReference type="Pfam" id="PF01494"/>
    </source>
</evidence>
<evidence type="ECO:0000313" key="6">
    <source>
        <dbReference type="EMBL" id="GJE96182.1"/>
    </source>
</evidence>
<proteinExistence type="predicted"/>
<sequence length="128" mass="13575">MSTTASSNTDVLVVGAGPAGLTTALGLARAGIKVRIIDIKAQGVALGHADGVMPRTVEILQSYGVGDELLRKGHRAYCFSNYNYDPTTGGVKKWGLYAGSNTRELVFNAVRPSGPPYIQANITRNFYG</sequence>
<evidence type="ECO:0000256" key="2">
    <source>
        <dbReference type="ARBA" id="ARBA00022630"/>
    </source>
</evidence>
<dbReference type="GO" id="GO:0016709">
    <property type="term" value="F:oxidoreductase activity, acting on paired donors, with incorporation or reduction of molecular oxygen, NAD(P)H as one donor, and incorporation of one atom of oxygen"/>
    <property type="evidence" value="ECO:0007669"/>
    <property type="project" value="UniProtKB-ARBA"/>
</dbReference>
<dbReference type="InterPro" id="IPR002938">
    <property type="entry name" value="FAD-bd"/>
</dbReference>
<dbReference type="EMBL" id="BPQB01000056">
    <property type="protein sequence ID" value="GJE96182.1"/>
    <property type="molecule type" value="Genomic_DNA"/>
</dbReference>
<organism evidence="6 7">
    <name type="scientific">Phanerochaete sordida</name>
    <dbReference type="NCBI Taxonomy" id="48140"/>
    <lineage>
        <taxon>Eukaryota</taxon>
        <taxon>Fungi</taxon>
        <taxon>Dikarya</taxon>
        <taxon>Basidiomycota</taxon>
        <taxon>Agaricomycotina</taxon>
        <taxon>Agaricomycetes</taxon>
        <taxon>Polyporales</taxon>
        <taxon>Phanerochaetaceae</taxon>
        <taxon>Phanerochaete</taxon>
    </lineage>
</organism>
<evidence type="ECO:0000256" key="4">
    <source>
        <dbReference type="ARBA" id="ARBA00023002"/>
    </source>
</evidence>
<dbReference type="PANTHER" id="PTHR43004">
    <property type="entry name" value="TRK SYSTEM POTASSIUM UPTAKE PROTEIN"/>
    <property type="match status" value="1"/>
</dbReference>
<evidence type="ECO:0000256" key="3">
    <source>
        <dbReference type="ARBA" id="ARBA00022827"/>
    </source>
</evidence>
<accession>A0A9P3GJ90</accession>
<keyword evidence="7" id="KW-1185">Reference proteome</keyword>
<dbReference type="OrthoDB" id="1716816at2759"/>
<keyword evidence="4" id="KW-0560">Oxidoreductase</keyword>
<name>A0A9P3GJ90_9APHY</name>
<keyword evidence="2" id="KW-0285">Flavoprotein</keyword>